<dbReference type="OrthoDB" id="10016170at2759"/>
<sequence>MRGGACVTSNRKVCRVVNGKCKPKSADCSALGSGFETYSPGNCCGKTKCCAPCDAACTHKYGGNCVLESECNMIKNSSLCTSCDGLICCIPSPVSTAQWIGIYTLSGDYIAFEMTLTFDGGRITGQGSEDIGAFTIDGTFVANTKRIVLIKRFTNMGTDAGYFGSLIANGQTISGRWQNGQINGVFRLNRAQ</sequence>
<evidence type="ECO:0000313" key="1">
    <source>
        <dbReference type="EMBL" id="CAC5376239.1"/>
    </source>
</evidence>
<dbReference type="AlphaFoldDB" id="A0A6J8B228"/>
<accession>A0A6J8B228</accession>
<keyword evidence="2" id="KW-1185">Reference proteome</keyword>
<reference evidence="1 2" key="1">
    <citation type="submission" date="2020-06" db="EMBL/GenBank/DDBJ databases">
        <authorList>
            <person name="Li R."/>
            <person name="Bekaert M."/>
        </authorList>
    </citation>
    <scope>NUCLEOTIDE SEQUENCE [LARGE SCALE GENOMIC DNA]</scope>
    <source>
        <strain evidence="2">wild</strain>
    </source>
</reference>
<proteinExistence type="predicted"/>
<name>A0A6J8B228_MYTCO</name>
<dbReference type="Proteomes" id="UP000507470">
    <property type="component" value="Unassembled WGS sequence"/>
</dbReference>
<protein>
    <submittedName>
        <fullName evidence="1">Uncharacterized protein</fullName>
    </submittedName>
</protein>
<evidence type="ECO:0000313" key="2">
    <source>
        <dbReference type="Proteomes" id="UP000507470"/>
    </source>
</evidence>
<organism evidence="1 2">
    <name type="scientific">Mytilus coruscus</name>
    <name type="common">Sea mussel</name>
    <dbReference type="NCBI Taxonomy" id="42192"/>
    <lineage>
        <taxon>Eukaryota</taxon>
        <taxon>Metazoa</taxon>
        <taxon>Spiralia</taxon>
        <taxon>Lophotrochozoa</taxon>
        <taxon>Mollusca</taxon>
        <taxon>Bivalvia</taxon>
        <taxon>Autobranchia</taxon>
        <taxon>Pteriomorphia</taxon>
        <taxon>Mytilida</taxon>
        <taxon>Mytiloidea</taxon>
        <taxon>Mytilidae</taxon>
        <taxon>Mytilinae</taxon>
        <taxon>Mytilus</taxon>
    </lineage>
</organism>
<gene>
    <name evidence="1" type="ORF">MCOR_12960</name>
</gene>
<dbReference type="EMBL" id="CACVKT020002176">
    <property type="protein sequence ID" value="CAC5376239.1"/>
    <property type="molecule type" value="Genomic_DNA"/>
</dbReference>